<protein>
    <recommendedName>
        <fullName evidence="3">ADP-ribosylation/Crystallin J1</fullName>
    </recommendedName>
</protein>
<dbReference type="AlphaFoldDB" id="B7K5S2"/>
<accession>B7K5S2</accession>
<proteinExistence type="predicted"/>
<dbReference type="SUPFAM" id="SSF101478">
    <property type="entry name" value="ADP-ribosylglycohydrolase"/>
    <property type="match status" value="1"/>
</dbReference>
<evidence type="ECO:0008006" key="3">
    <source>
        <dbReference type="Google" id="ProtNLM"/>
    </source>
</evidence>
<gene>
    <name evidence="1" type="ordered locus">PCC8801_4036</name>
</gene>
<evidence type="ECO:0000313" key="2">
    <source>
        <dbReference type="Proteomes" id="UP000008204"/>
    </source>
</evidence>
<dbReference type="STRING" id="41431.PCC8801_4036"/>
<evidence type="ECO:0000313" key="1">
    <source>
        <dbReference type="EMBL" id="ACK67975.1"/>
    </source>
</evidence>
<sequence length="263" mass="29970">MLNYQLLEKLAIKGTIHPEEWVKLIAQTLALSENSEKFNTGELMLGILPLVVFFHDAPSLLEEQLNFVIIECKMSSEQQEELTSYSELLRLILTEKIPINDIIPHLLDKYSKSCSFFKEQLEQIQRFVKERATLTQVKAHFAGKKALEPPTIALAMYCFLGTPEDFGVSVRRAYQLRSPVIMALTGAIAGAYNSLLGIPPSWQLAWKTRPTSPKIEQTLVKFWARWMGIEVLDSFKLQVEQIAVASPLMMQKRPSRTIISQKF</sequence>
<dbReference type="EMBL" id="CP001287">
    <property type="protein sequence ID" value="ACK67975.1"/>
    <property type="molecule type" value="Genomic_DNA"/>
</dbReference>
<dbReference type="KEGG" id="cyp:PCC8801_4036"/>
<dbReference type="Proteomes" id="UP000008204">
    <property type="component" value="Chromosome"/>
</dbReference>
<keyword evidence="2" id="KW-1185">Reference proteome</keyword>
<dbReference type="eggNOG" id="COG1397">
    <property type="taxonomic scope" value="Bacteria"/>
</dbReference>
<reference evidence="2" key="1">
    <citation type="journal article" date="2011" name="MBio">
        <title>Novel metabolic attributes of the genus Cyanothece, comprising a group of unicellular nitrogen-fixing Cyanobacteria.</title>
        <authorList>
            <person name="Bandyopadhyay A."/>
            <person name="Elvitigala T."/>
            <person name="Welsh E."/>
            <person name="Stockel J."/>
            <person name="Liberton M."/>
            <person name="Min H."/>
            <person name="Sherman L.A."/>
            <person name="Pakrasi H.B."/>
        </authorList>
    </citation>
    <scope>NUCLEOTIDE SEQUENCE [LARGE SCALE GENOMIC DNA]</scope>
    <source>
        <strain evidence="2">PCC 8801</strain>
    </source>
</reference>
<dbReference type="InterPro" id="IPR036705">
    <property type="entry name" value="Ribosyl_crysJ1_sf"/>
</dbReference>
<organism evidence="1 2">
    <name type="scientific">Rippkaea orientalis (strain PCC 8801 / RF-1)</name>
    <name type="common">Cyanothece sp. (strain PCC 8801)</name>
    <dbReference type="NCBI Taxonomy" id="41431"/>
    <lineage>
        <taxon>Bacteria</taxon>
        <taxon>Bacillati</taxon>
        <taxon>Cyanobacteriota</taxon>
        <taxon>Cyanophyceae</taxon>
        <taxon>Oscillatoriophycideae</taxon>
        <taxon>Chroococcales</taxon>
        <taxon>Aphanothecaceae</taxon>
        <taxon>Rippkaea</taxon>
        <taxon>Rippkaea orientalis</taxon>
    </lineage>
</organism>
<dbReference type="HOGENOM" id="CLU_078460_0_0_3"/>
<name>B7K5S2_RIPO1</name>
<dbReference type="Gene3D" id="1.10.4080.10">
    <property type="entry name" value="ADP-ribosylation/Crystallin J1"/>
    <property type="match status" value="1"/>
</dbReference>